<organism evidence="2 3">
    <name type="scientific">Candidatus Magasanikbacteria bacterium RIFCSPHIGHO2_01_FULL_47_8</name>
    <dbReference type="NCBI Taxonomy" id="1798673"/>
    <lineage>
        <taxon>Bacteria</taxon>
        <taxon>Candidatus Magasanikiibacteriota</taxon>
    </lineage>
</organism>
<evidence type="ECO:0000313" key="3">
    <source>
        <dbReference type="Proteomes" id="UP000177953"/>
    </source>
</evidence>
<dbReference type="Proteomes" id="UP000177953">
    <property type="component" value="Unassembled WGS sequence"/>
</dbReference>
<sequence>MQLPQGSIIASGPVIIEDGKVLLNKEHKPSGVSPWMFPGGEVEDFDKSLEDACRREVGEEMGIDVEIIKPLRPIMLHKDGKVILLIHYLAKRIGEVKPGKEIAKWGWHDIHNLPGDCAPNVYEIVKDIAMS</sequence>
<proteinExistence type="predicted"/>
<protein>
    <recommendedName>
        <fullName evidence="1">Nudix hydrolase domain-containing protein</fullName>
    </recommendedName>
</protein>
<comment type="caution">
    <text evidence="2">The sequence shown here is derived from an EMBL/GenBank/DDBJ whole genome shotgun (WGS) entry which is preliminary data.</text>
</comment>
<dbReference type="Pfam" id="PF00293">
    <property type="entry name" value="NUDIX"/>
    <property type="match status" value="1"/>
</dbReference>
<evidence type="ECO:0000259" key="1">
    <source>
        <dbReference type="PROSITE" id="PS51462"/>
    </source>
</evidence>
<dbReference type="PANTHER" id="PTHR43736">
    <property type="entry name" value="ADP-RIBOSE PYROPHOSPHATASE"/>
    <property type="match status" value="1"/>
</dbReference>
<dbReference type="Gene3D" id="3.90.79.10">
    <property type="entry name" value="Nucleoside Triphosphate Pyrophosphohydrolase"/>
    <property type="match status" value="1"/>
</dbReference>
<dbReference type="PROSITE" id="PS51462">
    <property type="entry name" value="NUDIX"/>
    <property type="match status" value="1"/>
</dbReference>
<feature type="domain" description="Nudix hydrolase" evidence="1">
    <location>
        <begin position="6"/>
        <end position="130"/>
    </location>
</feature>
<dbReference type="EMBL" id="MFPU01000024">
    <property type="protein sequence ID" value="OGH69756.1"/>
    <property type="molecule type" value="Genomic_DNA"/>
</dbReference>
<gene>
    <name evidence="2" type="ORF">A2754_01740</name>
</gene>
<dbReference type="AlphaFoldDB" id="A0A1F6MDQ2"/>
<name>A0A1F6MDQ2_9BACT</name>
<dbReference type="InterPro" id="IPR000086">
    <property type="entry name" value="NUDIX_hydrolase_dom"/>
</dbReference>
<evidence type="ECO:0000313" key="2">
    <source>
        <dbReference type="EMBL" id="OGH69756.1"/>
    </source>
</evidence>
<dbReference type="PANTHER" id="PTHR43736:SF1">
    <property type="entry name" value="DIHYDRONEOPTERIN TRIPHOSPHATE DIPHOSPHATASE"/>
    <property type="match status" value="1"/>
</dbReference>
<dbReference type="CDD" id="cd02883">
    <property type="entry name" value="NUDIX_Hydrolase"/>
    <property type="match status" value="1"/>
</dbReference>
<dbReference type="InterPro" id="IPR015797">
    <property type="entry name" value="NUDIX_hydrolase-like_dom_sf"/>
</dbReference>
<dbReference type="SUPFAM" id="SSF55811">
    <property type="entry name" value="Nudix"/>
    <property type="match status" value="1"/>
</dbReference>
<reference evidence="2 3" key="1">
    <citation type="journal article" date="2016" name="Nat. Commun.">
        <title>Thousands of microbial genomes shed light on interconnected biogeochemical processes in an aquifer system.</title>
        <authorList>
            <person name="Anantharaman K."/>
            <person name="Brown C.T."/>
            <person name="Hug L.A."/>
            <person name="Sharon I."/>
            <person name="Castelle C.J."/>
            <person name="Probst A.J."/>
            <person name="Thomas B.C."/>
            <person name="Singh A."/>
            <person name="Wilkins M.J."/>
            <person name="Karaoz U."/>
            <person name="Brodie E.L."/>
            <person name="Williams K.H."/>
            <person name="Hubbard S.S."/>
            <person name="Banfield J.F."/>
        </authorList>
    </citation>
    <scope>NUCLEOTIDE SEQUENCE [LARGE SCALE GENOMIC DNA]</scope>
</reference>
<accession>A0A1F6MDQ2</accession>